<evidence type="ECO:0000256" key="1">
    <source>
        <dbReference type="SAM" id="Phobius"/>
    </source>
</evidence>
<dbReference type="PANTHER" id="PTHR21180:SF32">
    <property type="entry name" value="ENDONUCLEASE_EXONUCLEASE_PHOSPHATASE FAMILY DOMAIN-CONTAINING PROTEIN 1"/>
    <property type="match status" value="1"/>
</dbReference>
<protein>
    <submittedName>
        <fullName evidence="3">Unannotated protein</fullName>
    </submittedName>
</protein>
<dbReference type="InterPro" id="IPR019554">
    <property type="entry name" value="Soluble_ligand-bd"/>
</dbReference>
<organism evidence="3">
    <name type="scientific">freshwater metagenome</name>
    <dbReference type="NCBI Taxonomy" id="449393"/>
    <lineage>
        <taxon>unclassified sequences</taxon>
        <taxon>metagenomes</taxon>
        <taxon>ecological metagenomes</taxon>
    </lineage>
</organism>
<dbReference type="EMBL" id="CAEZSB010000048">
    <property type="protein sequence ID" value="CAB4533319.1"/>
    <property type="molecule type" value="Genomic_DNA"/>
</dbReference>
<keyword evidence="1" id="KW-0472">Membrane</keyword>
<dbReference type="SUPFAM" id="SSF47781">
    <property type="entry name" value="RuvA domain 2-like"/>
    <property type="match status" value="1"/>
</dbReference>
<dbReference type="InterPro" id="IPR010994">
    <property type="entry name" value="RuvA_2-like"/>
</dbReference>
<keyword evidence="1" id="KW-0812">Transmembrane</keyword>
<sequence length="202" mass="21778">MEQLRNAFESISNWWFDLHYTHNQKRSLLIIGLVLLLLSIFIVARGNTQISAPIEIAPITIAEPEIFVDVTGAVNKPGVYTLTGKSRVIDAIKAAGDSAPGADLSTINLARVLTDGEQIYVDSTVVTSSGVRVSKPTRTGPININRATAKQLDALDGIGPVIAQRIVDYRKINGSFLAIDDLQKVSGIGAAKFAQIKAKIRI</sequence>
<reference evidence="3" key="1">
    <citation type="submission" date="2020-05" db="EMBL/GenBank/DDBJ databases">
        <authorList>
            <person name="Chiriac C."/>
            <person name="Salcher M."/>
            <person name="Ghai R."/>
            <person name="Kavagutti S V."/>
        </authorList>
    </citation>
    <scope>NUCLEOTIDE SEQUENCE</scope>
</reference>
<feature type="transmembrane region" description="Helical" evidence="1">
    <location>
        <begin position="27"/>
        <end position="44"/>
    </location>
</feature>
<dbReference type="NCBIfam" id="TIGR00426">
    <property type="entry name" value="competence protein ComEA helix-hairpin-helix repeat region"/>
    <property type="match status" value="1"/>
</dbReference>
<evidence type="ECO:0000259" key="2">
    <source>
        <dbReference type="SMART" id="SM00278"/>
    </source>
</evidence>
<name>A0A6J6B4M9_9ZZZZ</name>
<dbReference type="GO" id="GO:0003677">
    <property type="term" value="F:DNA binding"/>
    <property type="evidence" value="ECO:0007669"/>
    <property type="project" value="InterPro"/>
</dbReference>
<dbReference type="Pfam" id="PF10531">
    <property type="entry name" value="SLBB"/>
    <property type="match status" value="1"/>
</dbReference>
<dbReference type="Pfam" id="PF12836">
    <property type="entry name" value="HHH_3"/>
    <property type="match status" value="1"/>
</dbReference>
<evidence type="ECO:0000313" key="3">
    <source>
        <dbReference type="EMBL" id="CAB4533319.1"/>
    </source>
</evidence>
<gene>
    <name evidence="3" type="ORF">UFOPK1395_00593</name>
</gene>
<dbReference type="GO" id="GO:0015628">
    <property type="term" value="P:protein secretion by the type II secretion system"/>
    <property type="evidence" value="ECO:0007669"/>
    <property type="project" value="TreeGrafter"/>
</dbReference>
<dbReference type="AlphaFoldDB" id="A0A6J6B4M9"/>
<dbReference type="SMART" id="SM00278">
    <property type="entry name" value="HhH1"/>
    <property type="match status" value="2"/>
</dbReference>
<dbReference type="GO" id="GO:0006281">
    <property type="term" value="P:DNA repair"/>
    <property type="evidence" value="ECO:0007669"/>
    <property type="project" value="InterPro"/>
</dbReference>
<accession>A0A6J6B4M9</accession>
<proteinExistence type="predicted"/>
<dbReference type="PANTHER" id="PTHR21180">
    <property type="entry name" value="ENDONUCLEASE/EXONUCLEASE/PHOSPHATASE FAMILY DOMAIN-CONTAINING PROTEIN 1"/>
    <property type="match status" value="1"/>
</dbReference>
<feature type="domain" description="Helix-hairpin-helix DNA-binding motif class 1" evidence="2">
    <location>
        <begin position="180"/>
        <end position="199"/>
    </location>
</feature>
<dbReference type="InterPro" id="IPR003583">
    <property type="entry name" value="Hlx-hairpin-Hlx_DNA-bd_motif"/>
</dbReference>
<dbReference type="Gene3D" id="1.10.150.320">
    <property type="entry name" value="Photosystem II 12 kDa extrinsic protein"/>
    <property type="match status" value="1"/>
</dbReference>
<dbReference type="InterPro" id="IPR051675">
    <property type="entry name" value="Endo/Exo/Phosphatase_dom_1"/>
</dbReference>
<dbReference type="GO" id="GO:0015627">
    <property type="term" value="C:type II protein secretion system complex"/>
    <property type="evidence" value="ECO:0007669"/>
    <property type="project" value="TreeGrafter"/>
</dbReference>
<dbReference type="InterPro" id="IPR004509">
    <property type="entry name" value="Competence_ComEA_HhH"/>
</dbReference>
<keyword evidence="1" id="KW-1133">Transmembrane helix</keyword>
<feature type="domain" description="Helix-hairpin-helix DNA-binding motif class 1" evidence="2">
    <location>
        <begin position="150"/>
        <end position="169"/>
    </location>
</feature>